<dbReference type="OrthoDB" id="7476470at2"/>
<accession>A0A4Q2IVS4</accession>
<name>A0A4Q2IVS4_9SPHN</name>
<organism evidence="1 2">
    <name type="scientific">Sphingomonas desiccabilis</name>
    <dbReference type="NCBI Taxonomy" id="429134"/>
    <lineage>
        <taxon>Bacteria</taxon>
        <taxon>Pseudomonadati</taxon>
        <taxon>Pseudomonadota</taxon>
        <taxon>Alphaproteobacteria</taxon>
        <taxon>Sphingomonadales</taxon>
        <taxon>Sphingomonadaceae</taxon>
        <taxon>Sphingomonas</taxon>
    </lineage>
</organism>
<reference evidence="1 2" key="1">
    <citation type="submission" date="2019-01" db="EMBL/GenBank/DDBJ databases">
        <title>Sphingomonas mucosissima sp. nov. and Sphingomonas desiccabilis sp. nov., from biological soil crusts in the Colorado Plateau, USA.</title>
        <authorList>
            <person name="Zhu D."/>
        </authorList>
    </citation>
    <scope>NUCLEOTIDE SEQUENCE [LARGE SCALE GENOMIC DNA]</scope>
    <source>
        <strain evidence="1 2">CP1D</strain>
    </source>
</reference>
<dbReference type="RefSeq" id="WP_129340611.1">
    <property type="nucleotide sequence ID" value="NZ_JACIDD010000001.1"/>
</dbReference>
<keyword evidence="2" id="KW-1185">Reference proteome</keyword>
<dbReference type="AlphaFoldDB" id="A0A4Q2IVS4"/>
<protein>
    <submittedName>
        <fullName evidence="1">Uncharacterized protein</fullName>
    </submittedName>
</protein>
<dbReference type="EMBL" id="SDPT01000001">
    <property type="protein sequence ID" value="RXZ34829.1"/>
    <property type="molecule type" value="Genomic_DNA"/>
</dbReference>
<evidence type="ECO:0000313" key="2">
    <source>
        <dbReference type="Proteomes" id="UP000292347"/>
    </source>
</evidence>
<gene>
    <name evidence="1" type="ORF">EO081_03995</name>
</gene>
<comment type="caution">
    <text evidence="1">The sequence shown here is derived from an EMBL/GenBank/DDBJ whole genome shotgun (WGS) entry which is preliminary data.</text>
</comment>
<proteinExistence type="predicted"/>
<evidence type="ECO:0000313" key="1">
    <source>
        <dbReference type="EMBL" id="RXZ34829.1"/>
    </source>
</evidence>
<sequence length="62" mass="6580">MRDNIVAVGLLTQRDLQALGSGFDRAFPVDGLEGFRDLLAQLDQIEALSAAGQQGPARDGKP</sequence>
<dbReference type="Proteomes" id="UP000292347">
    <property type="component" value="Unassembled WGS sequence"/>
</dbReference>